<evidence type="ECO:0000256" key="1">
    <source>
        <dbReference type="SAM" id="MobiDB-lite"/>
    </source>
</evidence>
<proteinExistence type="predicted"/>
<protein>
    <submittedName>
        <fullName evidence="2">Uncharacterized protein</fullName>
    </submittedName>
</protein>
<feature type="compositionally biased region" description="Basic and acidic residues" evidence="1">
    <location>
        <begin position="143"/>
        <end position="168"/>
    </location>
</feature>
<feature type="compositionally biased region" description="Polar residues" evidence="1">
    <location>
        <begin position="1"/>
        <end position="10"/>
    </location>
</feature>
<accession>A0A484B8S2</accession>
<evidence type="ECO:0000313" key="2">
    <source>
        <dbReference type="EMBL" id="TDG45098.1"/>
    </source>
</evidence>
<comment type="caution">
    <text evidence="2">The sequence shown here is derived from an EMBL/GenBank/DDBJ whole genome shotgun (WGS) entry which is preliminary data.</text>
</comment>
<evidence type="ECO:0000313" key="3">
    <source>
        <dbReference type="Proteomes" id="UP000295192"/>
    </source>
</evidence>
<dbReference type="OrthoDB" id="8048461at2759"/>
<feature type="compositionally biased region" description="Low complexity" evidence="1">
    <location>
        <begin position="219"/>
        <end position="229"/>
    </location>
</feature>
<reference evidence="2 3" key="1">
    <citation type="journal article" date="2019" name="J. Hered.">
        <title>An Improved Genome Assembly for Drosophila navojoa, the Basal Species in the mojavensis Cluster.</title>
        <authorList>
            <person name="Vanderlinde T."/>
            <person name="Dupim E.G."/>
            <person name="Nazario-Yepiz N.O."/>
            <person name="Carvalho A.B."/>
        </authorList>
    </citation>
    <scope>NUCLEOTIDE SEQUENCE [LARGE SCALE GENOMIC DNA]</scope>
    <source>
        <strain evidence="2">Navoj_Jal97</strain>
        <tissue evidence="2">Whole organism</tissue>
    </source>
</reference>
<feature type="compositionally biased region" description="Polar residues" evidence="1">
    <location>
        <begin position="538"/>
        <end position="547"/>
    </location>
</feature>
<feature type="compositionally biased region" description="Polar residues" evidence="1">
    <location>
        <begin position="31"/>
        <end position="64"/>
    </location>
</feature>
<dbReference type="EMBL" id="LSRL02000086">
    <property type="protein sequence ID" value="TDG45098.1"/>
    <property type="molecule type" value="Genomic_DNA"/>
</dbReference>
<keyword evidence="3" id="KW-1185">Reference proteome</keyword>
<feature type="compositionally biased region" description="Basic and acidic residues" evidence="1">
    <location>
        <begin position="244"/>
        <end position="313"/>
    </location>
</feature>
<feature type="compositionally biased region" description="Low complexity" evidence="1">
    <location>
        <begin position="89"/>
        <end position="140"/>
    </location>
</feature>
<dbReference type="Proteomes" id="UP000295192">
    <property type="component" value="Unassembled WGS sequence"/>
</dbReference>
<name>A0A484B8S2_DRONA</name>
<gene>
    <name evidence="2" type="ORF">AWZ03_008523</name>
</gene>
<feature type="region of interest" description="Disordered" evidence="1">
    <location>
        <begin position="441"/>
        <end position="467"/>
    </location>
</feature>
<feature type="region of interest" description="Disordered" evidence="1">
    <location>
        <begin position="495"/>
        <end position="590"/>
    </location>
</feature>
<dbReference type="AlphaFoldDB" id="A0A484B8S2"/>
<dbReference type="OMA" id="CTNTSMN"/>
<sequence length="610" mass="64744">MLSKMAQPNTVGGGGGSGSNAATGRRMPMSLTGSGASGTTVSRLQQQAAASNGRSKSPQNTNANKKPESNVVSGPIVAIKKTSGIPQRSSSSSSVASSFSSSSSSSSSVYSSSPRSQNGSSKSTNGNQKSSQNGSSSGTTVKEQQKIKEKVSDKKDPAPADPKDETNEIKSNAKPIAAARVADPKFVEAVTDAMIDFETDCVITEVFSTPTSDRKSSRRLAGSSSSLDKSPIKPKESPSPVSKKQAEKPKDKSNVAEKTKEPLEAAEKTKKPLEVAEKTKEPSEVAEKTNEPSEVEETAKKQSEETEKAKENLEVVEDVEMETLTVDASPIRAVANVQPTATSTPGRNLFGFRSSSKQSTEVELAIKSSSSSAITPARSYTQISGRRSIRPTASITPGKLDTYRCVNTDLDTSNCTNTSMNATVGSEIPNSSSFSFSFFGRGRKRERTPPPLSGSQSATDIAQDVDMSPPKRARFDLFSLNLASPFTMLRSRFSKTTISTPSSRQRHEQTPPAGDEEGSEVQNVSGIISQEEEEEQLNKSAASTEVSVAQEAGSETPKKSGSIEEGEEDITKDDQKVEDQGEYAVATLPATDVSVPIEREVSNTSRCAIM</sequence>
<organism evidence="2 3">
    <name type="scientific">Drosophila navojoa</name>
    <name type="common">Fruit fly</name>
    <dbReference type="NCBI Taxonomy" id="7232"/>
    <lineage>
        <taxon>Eukaryota</taxon>
        <taxon>Metazoa</taxon>
        <taxon>Ecdysozoa</taxon>
        <taxon>Arthropoda</taxon>
        <taxon>Hexapoda</taxon>
        <taxon>Insecta</taxon>
        <taxon>Pterygota</taxon>
        <taxon>Neoptera</taxon>
        <taxon>Endopterygota</taxon>
        <taxon>Diptera</taxon>
        <taxon>Brachycera</taxon>
        <taxon>Muscomorpha</taxon>
        <taxon>Ephydroidea</taxon>
        <taxon>Drosophilidae</taxon>
        <taxon>Drosophila</taxon>
    </lineage>
</organism>
<feature type="region of interest" description="Disordered" evidence="1">
    <location>
        <begin position="206"/>
        <end position="314"/>
    </location>
</feature>
<feature type="region of interest" description="Disordered" evidence="1">
    <location>
        <begin position="1"/>
        <end position="183"/>
    </location>
</feature>